<comment type="caution">
    <text evidence="1">The sequence shown here is derived from an EMBL/GenBank/DDBJ whole genome shotgun (WGS) entry which is preliminary data.</text>
</comment>
<protein>
    <submittedName>
        <fullName evidence="1">Uncharacterized protein</fullName>
    </submittedName>
</protein>
<proteinExistence type="predicted"/>
<reference evidence="4 6" key="1">
    <citation type="submission" date="2018-09" db="EMBL/GenBank/DDBJ databases">
        <title>Genomic investigation of the strawberry pathogen Phytophthora fragariae indicates pathogenicity is determined by transcriptional variation in three key races.</title>
        <authorList>
            <person name="Adams T.M."/>
            <person name="Armitage A.D."/>
            <person name="Sobczyk M.K."/>
            <person name="Bates H.J."/>
            <person name="Dunwell J.M."/>
            <person name="Nellist C.F."/>
            <person name="Harrison R.J."/>
        </authorList>
    </citation>
    <scope>NUCLEOTIDE SEQUENCE [LARGE SCALE GENOMIC DNA]</scope>
    <source>
        <strain evidence="1 4">SCRP249</strain>
        <strain evidence="2 6">SCRP324</strain>
        <strain evidence="3 5">SCRP333</strain>
    </source>
</reference>
<evidence type="ECO:0000313" key="2">
    <source>
        <dbReference type="EMBL" id="KAE8992010.1"/>
    </source>
</evidence>
<dbReference type="Proteomes" id="UP000435112">
    <property type="component" value="Unassembled WGS sequence"/>
</dbReference>
<evidence type="ECO:0000313" key="5">
    <source>
        <dbReference type="Proteomes" id="UP000434957"/>
    </source>
</evidence>
<organism evidence="1 4">
    <name type="scientific">Phytophthora rubi</name>
    <dbReference type="NCBI Taxonomy" id="129364"/>
    <lineage>
        <taxon>Eukaryota</taxon>
        <taxon>Sar</taxon>
        <taxon>Stramenopiles</taxon>
        <taxon>Oomycota</taxon>
        <taxon>Peronosporomycetes</taxon>
        <taxon>Peronosporales</taxon>
        <taxon>Peronosporaceae</taxon>
        <taxon>Phytophthora</taxon>
    </lineage>
</organism>
<gene>
    <name evidence="1" type="ORF">PR001_g28258</name>
    <name evidence="2" type="ORF">PR002_g20683</name>
    <name evidence="3" type="ORF">PR003_g21371</name>
</gene>
<dbReference type="Proteomes" id="UP000429607">
    <property type="component" value="Unassembled WGS sequence"/>
</dbReference>
<name>A0A6A3HDN1_9STRA</name>
<evidence type="ECO:0000313" key="6">
    <source>
        <dbReference type="Proteomes" id="UP000435112"/>
    </source>
</evidence>
<sequence length="106" mass="10980">MSISVKSPKLNLPSSISALKMKILRPAVFIVVGLAVTTIDDAAGTNGVGAYYEDSTCTKTLLANIDSGECQDDSGCKAYQSTGISTFCVSDAAEYLKTAFGGLLTS</sequence>
<evidence type="ECO:0000313" key="3">
    <source>
        <dbReference type="EMBL" id="KAE9305893.1"/>
    </source>
</evidence>
<dbReference type="EMBL" id="QXFV01004974">
    <property type="protein sequence ID" value="KAE8966903.1"/>
    <property type="molecule type" value="Genomic_DNA"/>
</dbReference>
<evidence type="ECO:0000313" key="1">
    <source>
        <dbReference type="EMBL" id="KAE8966903.1"/>
    </source>
</evidence>
<dbReference type="OrthoDB" id="10461078at2759"/>
<dbReference type="EMBL" id="QXFU01001999">
    <property type="protein sequence ID" value="KAE8992010.1"/>
    <property type="molecule type" value="Genomic_DNA"/>
</dbReference>
<evidence type="ECO:0000313" key="4">
    <source>
        <dbReference type="Proteomes" id="UP000429607"/>
    </source>
</evidence>
<dbReference type="EMBL" id="QXFT01001999">
    <property type="protein sequence ID" value="KAE9305893.1"/>
    <property type="molecule type" value="Genomic_DNA"/>
</dbReference>
<dbReference type="AlphaFoldDB" id="A0A6A3HDN1"/>
<dbReference type="Proteomes" id="UP000434957">
    <property type="component" value="Unassembled WGS sequence"/>
</dbReference>
<keyword evidence="5" id="KW-1185">Reference proteome</keyword>
<accession>A0A6A3HDN1</accession>